<evidence type="ECO:0000256" key="5">
    <source>
        <dbReference type="ARBA" id="ARBA00023002"/>
    </source>
</evidence>
<evidence type="ECO:0000256" key="3">
    <source>
        <dbReference type="ARBA" id="ARBA00022630"/>
    </source>
</evidence>
<dbReference type="EMBL" id="JBEPLY010000009">
    <property type="protein sequence ID" value="MET3600833.1"/>
    <property type="molecule type" value="Genomic_DNA"/>
</dbReference>
<dbReference type="Gene3D" id="3.30.70.2740">
    <property type="match status" value="1"/>
</dbReference>
<evidence type="ECO:0000259" key="6">
    <source>
        <dbReference type="PROSITE" id="PS51387"/>
    </source>
</evidence>
<dbReference type="InterPro" id="IPR016169">
    <property type="entry name" value="FAD-bd_PCMH_sub2"/>
</dbReference>
<dbReference type="PANTHER" id="PTHR43716:SF1">
    <property type="entry name" value="D-2-HYDROXYGLUTARATE DEHYDROGENASE, MITOCHONDRIAL"/>
    <property type="match status" value="1"/>
</dbReference>
<evidence type="ECO:0000256" key="4">
    <source>
        <dbReference type="ARBA" id="ARBA00022827"/>
    </source>
</evidence>
<feature type="domain" description="FAD-binding PCMH-type" evidence="6">
    <location>
        <begin position="36"/>
        <end position="215"/>
    </location>
</feature>
<dbReference type="InterPro" id="IPR016171">
    <property type="entry name" value="Vanillyl_alc_oxidase_C-sub2"/>
</dbReference>
<dbReference type="Gene3D" id="3.30.43.10">
    <property type="entry name" value="Uridine Diphospho-n-acetylenolpyruvylglucosamine Reductase, domain 2"/>
    <property type="match status" value="1"/>
</dbReference>
<dbReference type="InterPro" id="IPR006094">
    <property type="entry name" value="Oxid_FAD_bind_N"/>
</dbReference>
<accession>A0ABV2ID57</accession>
<name>A0ABV2ID57_9HYPH</name>
<keyword evidence="5" id="KW-0560">Oxidoreductase</keyword>
<dbReference type="Proteomes" id="UP001549164">
    <property type="component" value="Unassembled WGS sequence"/>
</dbReference>
<dbReference type="InterPro" id="IPR016164">
    <property type="entry name" value="FAD-linked_Oxase-like_C"/>
</dbReference>
<keyword evidence="8" id="KW-1185">Reference proteome</keyword>
<gene>
    <name evidence="7" type="ORF">ABID12_002784</name>
</gene>
<evidence type="ECO:0000313" key="7">
    <source>
        <dbReference type="EMBL" id="MET3600833.1"/>
    </source>
</evidence>
<dbReference type="SUPFAM" id="SSF55103">
    <property type="entry name" value="FAD-linked oxidases, C-terminal domain"/>
    <property type="match status" value="1"/>
</dbReference>
<dbReference type="Pfam" id="PF01565">
    <property type="entry name" value="FAD_binding_4"/>
    <property type="match status" value="1"/>
</dbReference>
<dbReference type="InterPro" id="IPR004113">
    <property type="entry name" value="FAD-bd_oxidored_4_C"/>
</dbReference>
<dbReference type="InterPro" id="IPR016167">
    <property type="entry name" value="FAD-bd_PCMH_sub1"/>
</dbReference>
<proteinExistence type="inferred from homology"/>
<comment type="cofactor">
    <cofactor evidence="1">
        <name>FAD</name>
        <dbReference type="ChEBI" id="CHEBI:57692"/>
    </cofactor>
</comment>
<dbReference type="InterPro" id="IPR036318">
    <property type="entry name" value="FAD-bd_PCMH-like_sf"/>
</dbReference>
<protein>
    <submittedName>
        <fullName evidence="7">FAD/FMN-containing dehydrogenase</fullName>
    </submittedName>
</protein>
<reference evidence="7 8" key="1">
    <citation type="submission" date="2024-06" db="EMBL/GenBank/DDBJ databases">
        <title>Genomic Encyclopedia of Type Strains, Phase IV (KMG-IV): sequencing the most valuable type-strain genomes for metagenomic binning, comparative biology and taxonomic classification.</title>
        <authorList>
            <person name="Goeker M."/>
        </authorList>
    </citation>
    <scope>NUCLEOTIDE SEQUENCE [LARGE SCALE GENOMIC DNA]</scope>
    <source>
        <strain evidence="7 8">DSM 28102</strain>
    </source>
</reference>
<evidence type="ECO:0000256" key="2">
    <source>
        <dbReference type="ARBA" id="ARBA00008000"/>
    </source>
</evidence>
<keyword evidence="3" id="KW-0285">Flavoprotein</keyword>
<dbReference type="Gene3D" id="3.30.70.2190">
    <property type="match status" value="1"/>
</dbReference>
<organism evidence="7 8">
    <name type="scientific">Martelella mangrovi</name>
    <dbReference type="NCBI Taxonomy" id="1397477"/>
    <lineage>
        <taxon>Bacteria</taxon>
        <taxon>Pseudomonadati</taxon>
        <taxon>Pseudomonadota</taxon>
        <taxon>Alphaproteobacteria</taxon>
        <taxon>Hyphomicrobiales</taxon>
        <taxon>Aurantimonadaceae</taxon>
        <taxon>Martelella</taxon>
    </lineage>
</organism>
<dbReference type="Pfam" id="PF02913">
    <property type="entry name" value="FAD-oxidase_C"/>
    <property type="match status" value="1"/>
</dbReference>
<dbReference type="PANTHER" id="PTHR43716">
    <property type="entry name" value="D-2-HYDROXYGLUTARATE DEHYDROGENASE, MITOCHONDRIAL"/>
    <property type="match status" value="1"/>
</dbReference>
<dbReference type="PROSITE" id="PS51387">
    <property type="entry name" value="FAD_PCMH"/>
    <property type="match status" value="1"/>
</dbReference>
<comment type="similarity">
    <text evidence="2">Belongs to the FAD-binding oxidoreductase/transferase type 4 family.</text>
</comment>
<dbReference type="Gene3D" id="3.30.465.10">
    <property type="match status" value="1"/>
</dbReference>
<evidence type="ECO:0000313" key="8">
    <source>
        <dbReference type="Proteomes" id="UP001549164"/>
    </source>
</evidence>
<keyword evidence="4" id="KW-0274">FAD</keyword>
<evidence type="ECO:0000256" key="1">
    <source>
        <dbReference type="ARBA" id="ARBA00001974"/>
    </source>
</evidence>
<dbReference type="Gene3D" id="1.10.45.10">
    <property type="entry name" value="Vanillyl-alcohol Oxidase, Chain A, domain 4"/>
    <property type="match status" value="1"/>
</dbReference>
<dbReference type="SUPFAM" id="SSF56176">
    <property type="entry name" value="FAD-binding/transporter-associated domain-like"/>
    <property type="match status" value="1"/>
</dbReference>
<dbReference type="RefSeq" id="WP_354434711.1">
    <property type="nucleotide sequence ID" value="NZ_JBEPLY010000009.1"/>
</dbReference>
<dbReference type="InterPro" id="IPR016166">
    <property type="entry name" value="FAD-bd_PCMH"/>
</dbReference>
<comment type="caution">
    <text evidence="7">The sequence shown here is derived from an EMBL/GenBank/DDBJ whole genome shotgun (WGS) entry which is preliminary data.</text>
</comment>
<sequence length="458" mass="48417">MKSNLIARLSSILTPNELLLSAEERQRFASDQSGLDGALPLAVLRPATVAALSEAVKVCAAAGVAMVPQGGRTGLSGGACATGNCVIVSTMLMSGIAEIDADAMTMTVWAGTPLQVVQEAALEHGLEYPVDIGARGSATIGGTIATNAGGIRVLRHGMTRQHVLGLEVVLPDGRIVARLGKLVKDNAGLDLKHLFIGSEGIFGVITRAVLQLRPATRACTAALLAVRDHDAALACLSAARRTFAGRLTAFEGMWPDYWDFVCHKTELAASPLAADHGFYILAEFALEGDDSAHFENWLGQLLEDGIVEDGVIAKSLSETQALWRVREAIGDVDADFGAHINFDLGISPSQLGHFCDAGDRLLAGMAGVTGTLKVGHVGDGNVHFLVGHEDDAEVSDRIEQALYALVRDYGGTITAEHGVGRLKRDWLSCCRSPKEVDLMRQLKSMLDPGQIMNPGALV</sequence>
<dbReference type="InterPro" id="IPR051264">
    <property type="entry name" value="FAD-oxidored/transferase_4"/>
</dbReference>